<dbReference type="InterPro" id="IPR036866">
    <property type="entry name" value="RibonucZ/Hydroxyglut_hydro"/>
</dbReference>
<dbReference type="STRING" id="1802661.A2649_03400"/>
<gene>
    <name evidence="1" type="ORF">A2649_03400</name>
</gene>
<reference evidence="1 2" key="1">
    <citation type="journal article" date="2016" name="Nat. Commun.">
        <title>Thousands of microbial genomes shed light on interconnected biogeochemical processes in an aquifer system.</title>
        <authorList>
            <person name="Anantharaman K."/>
            <person name="Brown C.T."/>
            <person name="Hug L.A."/>
            <person name="Sharon I."/>
            <person name="Castelle C.J."/>
            <person name="Probst A.J."/>
            <person name="Thomas B.C."/>
            <person name="Singh A."/>
            <person name="Wilkins M.J."/>
            <person name="Karaoz U."/>
            <person name="Brodie E.L."/>
            <person name="Williams K.H."/>
            <person name="Hubbard S.S."/>
            <person name="Banfield J.F."/>
        </authorList>
    </citation>
    <scope>NUCLEOTIDE SEQUENCE [LARGE SCALE GENOMIC DNA]</scope>
</reference>
<dbReference type="Proteomes" id="UP000176893">
    <property type="component" value="Unassembled WGS sequence"/>
</dbReference>
<proteinExistence type="predicted"/>
<protein>
    <recommendedName>
        <fullName evidence="3">Lactamase</fullName>
    </recommendedName>
</protein>
<evidence type="ECO:0000313" key="2">
    <source>
        <dbReference type="Proteomes" id="UP000176893"/>
    </source>
</evidence>
<evidence type="ECO:0008006" key="3">
    <source>
        <dbReference type="Google" id="ProtNLM"/>
    </source>
</evidence>
<dbReference type="SUPFAM" id="SSF56281">
    <property type="entry name" value="Metallo-hydrolase/oxidoreductase"/>
    <property type="match status" value="1"/>
</dbReference>
<dbReference type="Gene3D" id="3.60.15.10">
    <property type="entry name" value="Ribonuclease Z/Hydroxyacylglutathione hydrolase-like"/>
    <property type="match status" value="1"/>
</dbReference>
<comment type="caution">
    <text evidence="1">The sequence shown here is derived from an EMBL/GenBank/DDBJ whole genome shotgun (WGS) entry which is preliminary data.</text>
</comment>
<accession>A0A1F8EEA2</accession>
<dbReference type="AlphaFoldDB" id="A0A1F8EEA2"/>
<dbReference type="EMBL" id="MGJB01000017">
    <property type="protein sequence ID" value="OGM98305.1"/>
    <property type="molecule type" value="Genomic_DNA"/>
</dbReference>
<sequence length="219" mass="24517">MTINWFGHSCFRIESKEGSILIDPFSKEIGLKPPKIKDDIVLVSHGHDDHNNVDEINPEAFLINTPGEYEKKGIAIRGISSYHDKTEGKERGLNIIYVIKAEEMTICHLGDLGQEKLTESQVDDIGDVDILLVPVGGNYTINYKEAIGVISQIEPKIIIPMHYKLKDLRVEIEGPEKFVKELGLTPEKVDSSTSLGAGKYKISKKLLPAEEMKLIMFQT</sequence>
<dbReference type="Pfam" id="PF13483">
    <property type="entry name" value="Lactamase_B_3"/>
    <property type="match status" value="1"/>
</dbReference>
<organism evidence="1 2">
    <name type="scientific">Candidatus Yanofskybacteria bacterium RIFCSPHIGHO2_01_FULL_41_26</name>
    <dbReference type="NCBI Taxonomy" id="1802661"/>
    <lineage>
        <taxon>Bacteria</taxon>
        <taxon>Candidatus Yanofskyibacteriota</taxon>
    </lineage>
</organism>
<name>A0A1F8EEA2_9BACT</name>
<dbReference type="PANTHER" id="PTHR42967">
    <property type="entry name" value="METAL DEPENDENT HYDROLASE"/>
    <property type="match status" value="1"/>
</dbReference>
<evidence type="ECO:0000313" key="1">
    <source>
        <dbReference type="EMBL" id="OGM98305.1"/>
    </source>
</evidence>
<dbReference type="PANTHER" id="PTHR42967:SF1">
    <property type="entry name" value="MBL FOLD METALLO-HYDROLASE"/>
    <property type="match status" value="1"/>
</dbReference>